<dbReference type="EMBL" id="CAEZWG010000019">
    <property type="protein sequence ID" value="CAB4645926.1"/>
    <property type="molecule type" value="Genomic_DNA"/>
</dbReference>
<reference evidence="2" key="1">
    <citation type="submission" date="2020-05" db="EMBL/GenBank/DDBJ databases">
        <authorList>
            <person name="Chiriac C."/>
            <person name="Salcher M."/>
            <person name="Ghai R."/>
            <person name="Kavagutti S V."/>
        </authorList>
    </citation>
    <scope>NUCLEOTIDE SEQUENCE</scope>
</reference>
<sequence>MKNLNLKKSLVALTSAALVSVFAVAIPSTANAAATCEKDYITVNGKYVDFEKCTGTDFRGSKYEIRMPSKFNGTMMLYSHGIRYNVDLPPIPLVAPKGSVRNYAPEIAPTEEVGELLLAQGFALAGAGVQVQGWNATEQVYAALEVNTVARNKYSKINKVVAWGNSLGALSSQSMAEQYPGLFDAVGAMCLADSALAEITMAGDFLWGVKTFFDPSIKAVGYSAGTAGYMEMLGDIGKVLTVIGTIQAAITANPLAPTWPATSTVPDALKALPVRSAILMIGLMSGVSTQSSTFDASSGPAGALETGFGLLISPALAVLENGFSAAVLAVIANYDLEQRAGGIIFDNSNTDYVARLGSDADTYAAALSGASKGIAGMGAYLNKLNPAAPRVKADPAAVAKIQEIYGLKGAITAPTITITATADQITPPGATQYLIDQYTSAVSDGKATKGMLVNIWNKPADEYTQFSAAGSPVKPALDTNGTGHCNFTTSQYMTVAKLLGAAAKSGKAPSAKTVSAAIKNDSNLFVDPNYRAPLLKYRQ</sequence>
<name>A0A6J6K9K2_9ZZZZ</name>
<gene>
    <name evidence="2" type="ORF">UFOPK2234_00187</name>
</gene>
<organism evidence="2">
    <name type="scientific">freshwater metagenome</name>
    <dbReference type="NCBI Taxonomy" id="449393"/>
    <lineage>
        <taxon>unclassified sequences</taxon>
        <taxon>metagenomes</taxon>
        <taxon>ecological metagenomes</taxon>
    </lineage>
</organism>
<dbReference type="InterPro" id="IPR045556">
    <property type="entry name" value="DUF6351"/>
</dbReference>
<dbReference type="AlphaFoldDB" id="A0A6J6K9K2"/>
<dbReference type="Gene3D" id="3.40.50.1820">
    <property type="entry name" value="alpha/beta hydrolase"/>
    <property type="match status" value="1"/>
</dbReference>
<evidence type="ECO:0000313" key="2">
    <source>
        <dbReference type="EMBL" id="CAB4645926.1"/>
    </source>
</evidence>
<dbReference type="Pfam" id="PF19878">
    <property type="entry name" value="DUF6351"/>
    <property type="match status" value="1"/>
</dbReference>
<feature type="domain" description="DUF6351" evidence="1">
    <location>
        <begin position="110"/>
        <end position="195"/>
    </location>
</feature>
<protein>
    <submittedName>
        <fullName evidence="2">Unannotated protein</fullName>
    </submittedName>
</protein>
<evidence type="ECO:0000259" key="1">
    <source>
        <dbReference type="Pfam" id="PF19878"/>
    </source>
</evidence>
<accession>A0A6J6K9K2</accession>
<proteinExistence type="predicted"/>
<dbReference type="InterPro" id="IPR029058">
    <property type="entry name" value="AB_hydrolase_fold"/>
</dbReference>
<dbReference type="SUPFAM" id="SSF53474">
    <property type="entry name" value="alpha/beta-Hydrolases"/>
    <property type="match status" value="1"/>
</dbReference>